<dbReference type="AlphaFoldDB" id="A0A840L918"/>
<feature type="domain" description="RNA polymerase sigma-70 ECF-like HTH" evidence="5">
    <location>
        <begin position="16"/>
        <end position="202"/>
    </location>
</feature>
<dbReference type="RefSeq" id="WP_184298336.1">
    <property type="nucleotide sequence ID" value="NZ_JACHLP010000003.1"/>
</dbReference>
<dbReference type="InterPro" id="IPR013325">
    <property type="entry name" value="RNA_pol_sigma_r2"/>
</dbReference>
<dbReference type="PANTHER" id="PTHR43133">
    <property type="entry name" value="RNA POLYMERASE ECF-TYPE SIGMA FACTO"/>
    <property type="match status" value="1"/>
</dbReference>
<evidence type="ECO:0000259" key="5">
    <source>
        <dbReference type="Pfam" id="PF07638"/>
    </source>
</evidence>
<name>A0A840L918_9BURK</name>
<reference evidence="6 7" key="1">
    <citation type="submission" date="2020-08" db="EMBL/GenBank/DDBJ databases">
        <title>Functional genomics of gut bacteria from endangered species of beetles.</title>
        <authorList>
            <person name="Carlos-Shanley C."/>
        </authorList>
    </citation>
    <scope>NUCLEOTIDE SEQUENCE [LARGE SCALE GENOMIC DNA]</scope>
    <source>
        <strain evidence="6 7">S00239</strain>
    </source>
</reference>
<dbReference type="InterPro" id="IPR039425">
    <property type="entry name" value="RNA_pol_sigma-70-like"/>
</dbReference>
<keyword evidence="2" id="KW-0805">Transcription regulation</keyword>
<organism evidence="6 7">
    <name type="scientific">Roseateles oligotrophus</name>
    <dbReference type="NCBI Taxonomy" id="1769250"/>
    <lineage>
        <taxon>Bacteria</taxon>
        <taxon>Pseudomonadati</taxon>
        <taxon>Pseudomonadota</taxon>
        <taxon>Betaproteobacteria</taxon>
        <taxon>Burkholderiales</taxon>
        <taxon>Sphaerotilaceae</taxon>
        <taxon>Roseateles</taxon>
    </lineage>
</organism>
<comment type="similarity">
    <text evidence="1">Belongs to the sigma-70 factor family. ECF subfamily.</text>
</comment>
<dbReference type="Pfam" id="PF07638">
    <property type="entry name" value="Sigma70_ECF"/>
    <property type="match status" value="1"/>
</dbReference>
<evidence type="ECO:0000256" key="4">
    <source>
        <dbReference type="ARBA" id="ARBA00023163"/>
    </source>
</evidence>
<comment type="caution">
    <text evidence="6">The sequence shown here is derived from an EMBL/GenBank/DDBJ whole genome shotgun (WGS) entry which is preliminary data.</text>
</comment>
<dbReference type="InterPro" id="IPR011517">
    <property type="entry name" value="RNA_pol_sigma70_ECF-like"/>
</dbReference>
<dbReference type="InterPro" id="IPR013324">
    <property type="entry name" value="RNA_pol_sigma_r3/r4-like"/>
</dbReference>
<evidence type="ECO:0000313" key="7">
    <source>
        <dbReference type="Proteomes" id="UP000562027"/>
    </source>
</evidence>
<keyword evidence="7" id="KW-1185">Reference proteome</keyword>
<protein>
    <submittedName>
        <fullName evidence="6">RNA polymerase sigma factor (TIGR02999 family)</fullName>
    </submittedName>
</protein>
<evidence type="ECO:0000256" key="2">
    <source>
        <dbReference type="ARBA" id="ARBA00023015"/>
    </source>
</evidence>
<dbReference type="SUPFAM" id="SSF88946">
    <property type="entry name" value="Sigma2 domain of RNA polymerase sigma factors"/>
    <property type="match status" value="1"/>
</dbReference>
<dbReference type="Proteomes" id="UP000562027">
    <property type="component" value="Unassembled WGS sequence"/>
</dbReference>
<keyword evidence="4" id="KW-0804">Transcription</keyword>
<evidence type="ECO:0000313" key="6">
    <source>
        <dbReference type="EMBL" id="MBB4843253.1"/>
    </source>
</evidence>
<accession>A0A840L918</accession>
<dbReference type="PANTHER" id="PTHR43133:SF39">
    <property type="entry name" value="SIMILAR TO RNA POLYMERASE SIGMA-E FACTOR"/>
    <property type="match status" value="1"/>
</dbReference>
<dbReference type="GO" id="GO:0006352">
    <property type="term" value="P:DNA-templated transcription initiation"/>
    <property type="evidence" value="ECO:0007669"/>
    <property type="project" value="InterPro"/>
</dbReference>
<keyword evidence="3" id="KW-0731">Sigma factor</keyword>
<dbReference type="NCBIfam" id="TIGR02999">
    <property type="entry name" value="Sig-70_X6"/>
    <property type="match status" value="1"/>
</dbReference>
<gene>
    <name evidence="6" type="ORF">HNP55_001772</name>
</gene>
<dbReference type="SUPFAM" id="SSF88659">
    <property type="entry name" value="Sigma3 and sigma4 domains of RNA polymerase sigma factors"/>
    <property type="match status" value="1"/>
</dbReference>
<dbReference type="InterPro" id="IPR014284">
    <property type="entry name" value="RNA_pol_sigma-70_dom"/>
</dbReference>
<dbReference type="Gene3D" id="1.10.1740.10">
    <property type="match status" value="1"/>
</dbReference>
<dbReference type="EMBL" id="JACHLP010000003">
    <property type="protein sequence ID" value="MBB4843253.1"/>
    <property type="molecule type" value="Genomic_DNA"/>
</dbReference>
<evidence type="ECO:0000256" key="1">
    <source>
        <dbReference type="ARBA" id="ARBA00010641"/>
    </source>
</evidence>
<evidence type="ECO:0000256" key="3">
    <source>
        <dbReference type="ARBA" id="ARBA00023082"/>
    </source>
</evidence>
<dbReference type="Gene3D" id="1.10.10.10">
    <property type="entry name" value="Winged helix-like DNA-binding domain superfamily/Winged helix DNA-binding domain"/>
    <property type="match status" value="1"/>
</dbReference>
<dbReference type="GO" id="GO:0016987">
    <property type="term" value="F:sigma factor activity"/>
    <property type="evidence" value="ECO:0007669"/>
    <property type="project" value="UniProtKB-KW"/>
</dbReference>
<dbReference type="InterPro" id="IPR036388">
    <property type="entry name" value="WH-like_DNA-bd_sf"/>
</dbReference>
<dbReference type="NCBIfam" id="TIGR02937">
    <property type="entry name" value="sigma70-ECF"/>
    <property type="match status" value="1"/>
</dbReference>
<sequence>MRTSEDQPPAARSDANEITVLLRAASAGDALAGERVISLLYADLQRLARSRLRQAGNAGGLTLLDPTGLVHESYLRLQQGGSGGVLDFPDRKHFLAYAARVMHNLVVDMVRAAQAQRHGGEYEHITLGTTIAGLPAVQNDAQILGVHEALQELAAFDPRLSQVVEMRYFGGLSEREIADSLGLTERTVQRDWQKARLYLSIAMQK</sequence>
<dbReference type="InterPro" id="IPR053812">
    <property type="entry name" value="HTH_Sigma70_ECF-like"/>
</dbReference>
<proteinExistence type="inferred from homology"/>